<keyword evidence="3" id="KW-1185">Reference proteome</keyword>
<dbReference type="RefSeq" id="WP_266338537.1">
    <property type="nucleotide sequence ID" value="NZ_JAPKNK010000003.1"/>
</dbReference>
<keyword evidence="1" id="KW-0472">Membrane</keyword>
<feature type="transmembrane region" description="Helical" evidence="1">
    <location>
        <begin position="9"/>
        <end position="30"/>
    </location>
</feature>
<accession>A0A9X3E0Q2</accession>
<dbReference type="Proteomes" id="UP001144805">
    <property type="component" value="Unassembled WGS sequence"/>
</dbReference>
<dbReference type="AlphaFoldDB" id="A0A9X3E0Q2"/>
<proteinExistence type="predicted"/>
<protein>
    <submittedName>
        <fullName evidence="2">Uncharacterized protein</fullName>
    </submittedName>
</protein>
<sequence length="47" mass="5136">MDSVAWRRVILRTCVFAGLIAASILLWWAIARLMIALGPLPAPAALF</sequence>
<name>A0A9X3E0Q2_9HYPH</name>
<evidence type="ECO:0000313" key="2">
    <source>
        <dbReference type="EMBL" id="MCX5569576.1"/>
    </source>
</evidence>
<keyword evidence="1" id="KW-1133">Transmembrane helix</keyword>
<evidence type="ECO:0000256" key="1">
    <source>
        <dbReference type="SAM" id="Phobius"/>
    </source>
</evidence>
<organism evidence="2 3">
    <name type="scientific">Kaistia nematophila</name>
    <dbReference type="NCBI Taxonomy" id="2994654"/>
    <lineage>
        <taxon>Bacteria</taxon>
        <taxon>Pseudomonadati</taxon>
        <taxon>Pseudomonadota</taxon>
        <taxon>Alphaproteobacteria</taxon>
        <taxon>Hyphomicrobiales</taxon>
        <taxon>Kaistiaceae</taxon>
        <taxon>Kaistia</taxon>
    </lineage>
</organism>
<dbReference type="EMBL" id="JAPKNK010000003">
    <property type="protein sequence ID" value="MCX5569576.1"/>
    <property type="molecule type" value="Genomic_DNA"/>
</dbReference>
<reference evidence="2" key="1">
    <citation type="submission" date="2022-11" db="EMBL/GenBank/DDBJ databases">
        <title>Biodiversity and phylogenetic relationships of bacteria.</title>
        <authorList>
            <person name="Machado R.A.R."/>
            <person name="Bhat A."/>
            <person name="Loulou A."/>
            <person name="Kallel S."/>
        </authorList>
    </citation>
    <scope>NUCLEOTIDE SEQUENCE</scope>
    <source>
        <strain evidence="2">K-TC2</strain>
    </source>
</reference>
<gene>
    <name evidence="2" type="ORF">OSH07_10270</name>
</gene>
<comment type="caution">
    <text evidence="2">The sequence shown here is derived from an EMBL/GenBank/DDBJ whole genome shotgun (WGS) entry which is preliminary data.</text>
</comment>
<evidence type="ECO:0000313" key="3">
    <source>
        <dbReference type="Proteomes" id="UP001144805"/>
    </source>
</evidence>
<keyword evidence="1" id="KW-0812">Transmembrane</keyword>